<dbReference type="InterPro" id="IPR001876">
    <property type="entry name" value="Znf_RanBP2"/>
</dbReference>
<evidence type="ECO:0000259" key="5">
    <source>
        <dbReference type="PROSITE" id="PS01358"/>
    </source>
</evidence>
<evidence type="ECO:0000256" key="1">
    <source>
        <dbReference type="ARBA" id="ARBA00022723"/>
    </source>
</evidence>
<dbReference type="EMBL" id="JAUDZG010000001">
    <property type="protein sequence ID" value="KAK3310999.1"/>
    <property type="molecule type" value="Genomic_DNA"/>
</dbReference>
<evidence type="ECO:0000313" key="6">
    <source>
        <dbReference type="EMBL" id="KAK3310999.1"/>
    </source>
</evidence>
<organism evidence="6 7">
    <name type="scientific">Chaetomium strumarium</name>
    <dbReference type="NCBI Taxonomy" id="1170767"/>
    <lineage>
        <taxon>Eukaryota</taxon>
        <taxon>Fungi</taxon>
        <taxon>Dikarya</taxon>
        <taxon>Ascomycota</taxon>
        <taxon>Pezizomycotina</taxon>
        <taxon>Sordariomycetes</taxon>
        <taxon>Sordariomycetidae</taxon>
        <taxon>Sordariales</taxon>
        <taxon>Chaetomiaceae</taxon>
        <taxon>Chaetomium</taxon>
    </lineage>
</organism>
<dbReference type="GO" id="GO:0008270">
    <property type="term" value="F:zinc ion binding"/>
    <property type="evidence" value="ECO:0007669"/>
    <property type="project" value="UniProtKB-KW"/>
</dbReference>
<comment type="caution">
    <text evidence="6">The sequence shown here is derived from an EMBL/GenBank/DDBJ whole genome shotgun (WGS) entry which is preliminary data.</text>
</comment>
<keyword evidence="1" id="KW-0479">Metal-binding</keyword>
<evidence type="ECO:0000256" key="4">
    <source>
        <dbReference type="SAM" id="MobiDB-lite"/>
    </source>
</evidence>
<feature type="domain" description="RanBP2-type" evidence="5">
    <location>
        <begin position="330"/>
        <end position="349"/>
    </location>
</feature>
<proteinExistence type="predicted"/>
<sequence length="372" mass="41554">MVKFKLPDSCSDTSLSPQREKITFQGLPKTPAPAPLSSITSWESVFETDDEDDSGYYSPPAGELSFHRRDITPLKKTESLLTLALKRQRQRKAAPAREFSYIQKFVDEQHQVDIQPSVESANYNDDDNEVASTDGGAAFYAELVAHAGLKQQSFDQAPLLVRLATDLAVGIKRSIAFITTCFGQKQQESEQSQTQQQPQPLTGEQEPLLGGKQKHQQATTTITISSTSTSFYSYVPAKPISIIAREDTHHPYHPFPRTSRIRSINCNEDEDEEDYHRLMQKQQHKQHNEMIPPNTAWVNDQCQIARAGPLGLAGEDEDEMSAYLARDADWVCCECSGVNSRWEFLCSYCGAHSKKAGCCQAAVKEVDGRLGF</sequence>
<keyword evidence="3" id="KW-0862">Zinc</keyword>
<dbReference type="PROSITE" id="PS01358">
    <property type="entry name" value="ZF_RANBP2_1"/>
    <property type="match status" value="1"/>
</dbReference>
<dbReference type="Proteomes" id="UP001273166">
    <property type="component" value="Unassembled WGS sequence"/>
</dbReference>
<keyword evidence="7" id="KW-1185">Reference proteome</keyword>
<dbReference type="GeneID" id="87889687"/>
<feature type="region of interest" description="Disordered" evidence="4">
    <location>
        <begin position="1"/>
        <end position="36"/>
    </location>
</feature>
<protein>
    <recommendedName>
        <fullName evidence="5">RanBP2-type domain-containing protein</fullName>
    </recommendedName>
</protein>
<dbReference type="RefSeq" id="XP_062726779.1">
    <property type="nucleotide sequence ID" value="XM_062870858.1"/>
</dbReference>
<evidence type="ECO:0000256" key="3">
    <source>
        <dbReference type="ARBA" id="ARBA00022833"/>
    </source>
</evidence>
<feature type="region of interest" description="Disordered" evidence="4">
    <location>
        <begin position="188"/>
        <end position="220"/>
    </location>
</feature>
<gene>
    <name evidence="6" type="ORF">B0T15DRAFT_571455</name>
</gene>
<keyword evidence="2" id="KW-0863">Zinc-finger</keyword>
<accession>A0AAJ0M6S2</accession>
<name>A0AAJ0M6S2_9PEZI</name>
<dbReference type="AlphaFoldDB" id="A0AAJ0M6S2"/>
<evidence type="ECO:0000256" key="2">
    <source>
        <dbReference type="ARBA" id="ARBA00022771"/>
    </source>
</evidence>
<feature type="compositionally biased region" description="Low complexity" evidence="4">
    <location>
        <begin position="188"/>
        <end position="209"/>
    </location>
</feature>
<evidence type="ECO:0000313" key="7">
    <source>
        <dbReference type="Proteomes" id="UP001273166"/>
    </source>
</evidence>
<reference evidence="6" key="2">
    <citation type="submission" date="2023-06" db="EMBL/GenBank/DDBJ databases">
        <authorList>
            <consortium name="Lawrence Berkeley National Laboratory"/>
            <person name="Mondo S.J."/>
            <person name="Hensen N."/>
            <person name="Bonometti L."/>
            <person name="Westerberg I."/>
            <person name="Brannstrom I.O."/>
            <person name="Guillou S."/>
            <person name="Cros-Aarteil S."/>
            <person name="Calhoun S."/>
            <person name="Haridas S."/>
            <person name="Kuo A."/>
            <person name="Pangilinan J."/>
            <person name="Riley R."/>
            <person name="Labutti K."/>
            <person name="Andreopoulos B."/>
            <person name="Lipzen A."/>
            <person name="Chen C."/>
            <person name="Yanf M."/>
            <person name="Daum C."/>
            <person name="Ng V."/>
            <person name="Clum A."/>
            <person name="Steindorff A."/>
            <person name="Ohm R."/>
            <person name="Martin F."/>
            <person name="Silar P."/>
            <person name="Natvig D."/>
            <person name="Lalanne C."/>
            <person name="Gautier V."/>
            <person name="Ament-Velasquez S.L."/>
            <person name="Kruys A."/>
            <person name="Hutchinson M.I."/>
            <person name="Powell A.J."/>
            <person name="Barry K."/>
            <person name="Miller A.N."/>
            <person name="Grigoriev I.V."/>
            <person name="Debuchy R."/>
            <person name="Gladieux P."/>
            <person name="Thoren M.H."/>
            <person name="Johannesson H."/>
        </authorList>
    </citation>
    <scope>NUCLEOTIDE SEQUENCE</scope>
    <source>
        <strain evidence="6">CBS 333.67</strain>
    </source>
</reference>
<reference evidence="6" key="1">
    <citation type="journal article" date="2023" name="Mol. Phylogenet. Evol.">
        <title>Genome-scale phylogeny and comparative genomics of the fungal order Sordariales.</title>
        <authorList>
            <person name="Hensen N."/>
            <person name="Bonometti L."/>
            <person name="Westerberg I."/>
            <person name="Brannstrom I.O."/>
            <person name="Guillou S."/>
            <person name="Cros-Aarteil S."/>
            <person name="Calhoun S."/>
            <person name="Haridas S."/>
            <person name="Kuo A."/>
            <person name="Mondo S."/>
            <person name="Pangilinan J."/>
            <person name="Riley R."/>
            <person name="LaButti K."/>
            <person name="Andreopoulos B."/>
            <person name="Lipzen A."/>
            <person name="Chen C."/>
            <person name="Yan M."/>
            <person name="Daum C."/>
            <person name="Ng V."/>
            <person name="Clum A."/>
            <person name="Steindorff A."/>
            <person name="Ohm R.A."/>
            <person name="Martin F."/>
            <person name="Silar P."/>
            <person name="Natvig D.O."/>
            <person name="Lalanne C."/>
            <person name="Gautier V."/>
            <person name="Ament-Velasquez S.L."/>
            <person name="Kruys A."/>
            <person name="Hutchinson M.I."/>
            <person name="Powell A.J."/>
            <person name="Barry K."/>
            <person name="Miller A.N."/>
            <person name="Grigoriev I.V."/>
            <person name="Debuchy R."/>
            <person name="Gladieux P."/>
            <person name="Hiltunen Thoren M."/>
            <person name="Johannesson H."/>
        </authorList>
    </citation>
    <scope>NUCLEOTIDE SEQUENCE</scope>
    <source>
        <strain evidence="6">CBS 333.67</strain>
    </source>
</reference>